<dbReference type="GO" id="GO:0042742">
    <property type="term" value="P:defense response to bacterium"/>
    <property type="evidence" value="ECO:0007669"/>
    <property type="project" value="UniProtKB-ARBA"/>
</dbReference>
<evidence type="ECO:0000259" key="3">
    <source>
        <dbReference type="Pfam" id="PF00931"/>
    </source>
</evidence>
<reference evidence="5" key="5">
    <citation type="journal article" date="2021" name="G3 (Bethesda)">
        <title>Aegilops tauschii genome assembly Aet v5.0 features greater sequence contiguity and improved annotation.</title>
        <authorList>
            <person name="Wang L."/>
            <person name="Zhu T."/>
            <person name="Rodriguez J.C."/>
            <person name="Deal K.R."/>
            <person name="Dubcovsky J."/>
            <person name="McGuire P.E."/>
            <person name="Lux T."/>
            <person name="Spannagl M."/>
            <person name="Mayer K.F.X."/>
            <person name="Baldrich P."/>
            <person name="Meyers B.C."/>
            <person name="Huo N."/>
            <person name="Gu Y.Q."/>
            <person name="Zhou H."/>
            <person name="Devos K.M."/>
            <person name="Bennetzen J.L."/>
            <person name="Unver T."/>
            <person name="Budak H."/>
            <person name="Gulick P.J."/>
            <person name="Galiba G."/>
            <person name="Kalapos B."/>
            <person name="Nelson D.R."/>
            <person name="Li P."/>
            <person name="You F.M."/>
            <person name="Luo M.C."/>
            <person name="Dvorak J."/>
        </authorList>
    </citation>
    <scope>NUCLEOTIDE SEQUENCE [LARGE SCALE GENOMIC DNA]</scope>
    <source>
        <strain evidence="5">cv. AL8/78</strain>
    </source>
</reference>
<dbReference type="EnsemblPlants" id="AET5Gv20474700.1">
    <property type="protein sequence ID" value="AET5Gv20474700.1"/>
    <property type="gene ID" value="AET5Gv20474700"/>
</dbReference>
<dbReference type="STRING" id="200361.A0A453KQ58"/>
<dbReference type="GO" id="GO:0043531">
    <property type="term" value="F:ADP binding"/>
    <property type="evidence" value="ECO:0007669"/>
    <property type="project" value="InterPro"/>
</dbReference>
<dbReference type="PANTHER" id="PTHR23155">
    <property type="entry name" value="DISEASE RESISTANCE PROTEIN RP"/>
    <property type="match status" value="1"/>
</dbReference>
<dbReference type="SUPFAM" id="SSF52540">
    <property type="entry name" value="P-loop containing nucleoside triphosphate hydrolases"/>
    <property type="match status" value="1"/>
</dbReference>
<evidence type="ECO:0000313" key="5">
    <source>
        <dbReference type="EnsemblPlants" id="AET5Gv20474700.1"/>
    </source>
</evidence>
<proteinExistence type="predicted"/>
<dbReference type="Gene3D" id="1.10.8.430">
    <property type="entry name" value="Helical domain of apoptotic protease-activating factors"/>
    <property type="match status" value="1"/>
</dbReference>
<dbReference type="InterPro" id="IPR058922">
    <property type="entry name" value="WHD_DRP"/>
</dbReference>
<dbReference type="GO" id="GO:0009626">
    <property type="term" value="P:plant-type hypersensitive response"/>
    <property type="evidence" value="ECO:0007669"/>
    <property type="project" value="UniProtKB-ARBA"/>
</dbReference>
<dbReference type="Pfam" id="PF23559">
    <property type="entry name" value="WHD_DRP"/>
    <property type="match status" value="1"/>
</dbReference>
<dbReference type="Gramene" id="AET5Gv20474700.1">
    <property type="protein sequence ID" value="AET5Gv20474700.1"/>
    <property type="gene ID" value="AET5Gv20474700"/>
</dbReference>
<evidence type="ECO:0000256" key="1">
    <source>
        <dbReference type="ARBA" id="ARBA00022737"/>
    </source>
</evidence>
<dbReference type="InterPro" id="IPR042197">
    <property type="entry name" value="Apaf_helical"/>
</dbReference>
<dbReference type="InterPro" id="IPR044974">
    <property type="entry name" value="Disease_R_plants"/>
</dbReference>
<reference evidence="5" key="3">
    <citation type="journal article" date="2017" name="Nature">
        <title>Genome sequence of the progenitor of the wheat D genome Aegilops tauschii.</title>
        <authorList>
            <person name="Luo M.C."/>
            <person name="Gu Y.Q."/>
            <person name="Puiu D."/>
            <person name="Wang H."/>
            <person name="Twardziok S.O."/>
            <person name="Deal K.R."/>
            <person name="Huo N."/>
            <person name="Zhu T."/>
            <person name="Wang L."/>
            <person name="Wang Y."/>
            <person name="McGuire P.E."/>
            <person name="Liu S."/>
            <person name="Long H."/>
            <person name="Ramasamy R.K."/>
            <person name="Rodriguez J.C."/>
            <person name="Van S.L."/>
            <person name="Yuan L."/>
            <person name="Wang Z."/>
            <person name="Xia Z."/>
            <person name="Xiao L."/>
            <person name="Anderson O.D."/>
            <person name="Ouyang S."/>
            <person name="Liang Y."/>
            <person name="Zimin A.V."/>
            <person name="Pertea G."/>
            <person name="Qi P."/>
            <person name="Bennetzen J.L."/>
            <person name="Dai X."/>
            <person name="Dawson M.W."/>
            <person name="Muller H.G."/>
            <person name="Kugler K."/>
            <person name="Rivarola-Duarte L."/>
            <person name="Spannagl M."/>
            <person name="Mayer K.F.X."/>
            <person name="Lu F.H."/>
            <person name="Bevan M.W."/>
            <person name="Leroy P."/>
            <person name="Li P."/>
            <person name="You F.M."/>
            <person name="Sun Q."/>
            <person name="Liu Z."/>
            <person name="Lyons E."/>
            <person name="Wicker T."/>
            <person name="Salzberg S.L."/>
            <person name="Devos K.M."/>
            <person name="Dvorak J."/>
        </authorList>
    </citation>
    <scope>NUCLEOTIDE SEQUENCE [LARGE SCALE GENOMIC DNA]</scope>
    <source>
        <strain evidence="5">cv. AL8/78</strain>
    </source>
</reference>
<dbReference type="GO" id="GO:0002758">
    <property type="term" value="P:innate immune response-activating signaling pathway"/>
    <property type="evidence" value="ECO:0007669"/>
    <property type="project" value="UniProtKB-ARBA"/>
</dbReference>
<dbReference type="Gene3D" id="1.10.10.10">
    <property type="entry name" value="Winged helix-like DNA-binding domain superfamily/Winged helix DNA-binding domain"/>
    <property type="match status" value="1"/>
</dbReference>
<accession>A0A453KQ58</accession>
<keyword evidence="6" id="KW-1185">Reference proteome</keyword>
<feature type="domain" description="Disease resistance protein winged helix" evidence="4">
    <location>
        <begin position="176"/>
        <end position="226"/>
    </location>
</feature>
<keyword evidence="1" id="KW-0677">Repeat</keyword>
<reference evidence="5" key="4">
    <citation type="submission" date="2019-03" db="UniProtKB">
        <authorList>
            <consortium name="EnsemblPlants"/>
        </authorList>
    </citation>
    <scope>IDENTIFICATION</scope>
</reference>
<dbReference type="Proteomes" id="UP000015105">
    <property type="component" value="Chromosome 5D"/>
</dbReference>
<evidence type="ECO:0000313" key="6">
    <source>
        <dbReference type="Proteomes" id="UP000015105"/>
    </source>
</evidence>
<reference evidence="6" key="1">
    <citation type="journal article" date="2014" name="Science">
        <title>Ancient hybridizations among the ancestral genomes of bread wheat.</title>
        <authorList>
            <consortium name="International Wheat Genome Sequencing Consortium,"/>
            <person name="Marcussen T."/>
            <person name="Sandve S.R."/>
            <person name="Heier L."/>
            <person name="Spannagl M."/>
            <person name="Pfeifer M."/>
            <person name="Jakobsen K.S."/>
            <person name="Wulff B.B."/>
            <person name="Steuernagel B."/>
            <person name="Mayer K.F."/>
            <person name="Olsen O.A."/>
        </authorList>
    </citation>
    <scope>NUCLEOTIDE SEQUENCE [LARGE SCALE GENOMIC DNA]</scope>
    <source>
        <strain evidence="6">cv. AL8/78</strain>
    </source>
</reference>
<feature type="domain" description="NB-ARC" evidence="3">
    <location>
        <begin position="6"/>
        <end position="86"/>
    </location>
</feature>
<reference evidence="6" key="2">
    <citation type="journal article" date="2017" name="Nat. Plants">
        <title>The Aegilops tauschii genome reveals multiple impacts of transposons.</title>
        <authorList>
            <person name="Zhao G."/>
            <person name="Zou C."/>
            <person name="Li K."/>
            <person name="Wang K."/>
            <person name="Li T."/>
            <person name="Gao L."/>
            <person name="Zhang X."/>
            <person name="Wang H."/>
            <person name="Yang Z."/>
            <person name="Liu X."/>
            <person name="Jiang W."/>
            <person name="Mao L."/>
            <person name="Kong X."/>
            <person name="Jiao Y."/>
            <person name="Jia J."/>
        </authorList>
    </citation>
    <scope>NUCLEOTIDE SEQUENCE [LARGE SCALE GENOMIC DNA]</scope>
    <source>
        <strain evidence="6">cv. AL8/78</strain>
    </source>
</reference>
<evidence type="ECO:0000256" key="2">
    <source>
        <dbReference type="ARBA" id="ARBA00022821"/>
    </source>
</evidence>
<dbReference type="PANTHER" id="PTHR23155:SF931">
    <property type="entry name" value="OS01G0547000 PROTEIN"/>
    <property type="match status" value="1"/>
</dbReference>
<dbReference type="InterPro" id="IPR002182">
    <property type="entry name" value="NB-ARC"/>
</dbReference>
<sequence>MDRESLLEIMRSYLHSRRYVLILNGLWDASVWFKIRDAFAGGDGSSKIVLTSRIHDVASLAKDKYIIDSRLLESQHSWDLFCKEAIWKMEDKIRPRELEASGQKIVESCDGLPVAIVCIGRLLSFRSQACYEWEKVQKDIELQLTSNSILDMNLILNVSLEDLSHNLKNCFLFCSLFLEVYRVRRQKLIRFWVSEGFIKRSETRTEEEIVEDYLNELVNRCLLQVSKRN</sequence>
<dbReference type="FunFam" id="1.10.10.10:FF:000322">
    <property type="entry name" value="Probable disease resistance protein At1g63360"/>
    <property type="match status" value="1"/>
</dbReference>
<name>A0A453KQ58_AEGTS</name>
<dbReference type="AlphaFoldDB" id="A0A453KQ58"/>
<protein>
    <submittedName>
        <fullName evidence="5">Uncharacterized protein</fullName>
    </submittedName>
</protein>
<dbReference type="InterPro" id="IPR036388">
    <property type="entry name" value="WH-like_DNA-bd_sf"/>
</dbReference>
<organism evidence="5 6">
    <name type="scientific">Aegilops tauschii subsp. strangulata</name>
    <name type="common">Goatgrass</name>
    <dbReference type="NCBI Taxonomy" id="200361"/>
    <lineage>
        <taxon>Eukaryota</taxon>
        <taxon>Viridiplantae</taxon>
        <taxon>Streptophyta</taxon>
        <taxon>Embryophyta</taxon>
        <taxon>Tracheophyta</taxon>
        <taxon>Spermatophyta</taxon>
        <taxon>Magnoliopsida</taxon>
        <taxon>Liliopsida</taxon>
        <taxon>Poales</taxon>
        <taxon>Poaceae</taxon>
        <taxon>BOP clade</taxon>
        <taxon>Pooideae</taxon>
        <taxon>Triticodae</taxon>
        <taxon>Triticeae</taxon>
        <taxon>Triticinae</taxon>
        <taxon>Aegilops</taxon>
    </lineage>
</organism>
<keyword evidence="2" id="KW-0611">Plant defense</keyword>
<dbReference type="InterPro" id="IPR027417">
    <property type="entry name" value="P-loop_NTPase"/>
</dbReference>
<dbReference type="Gene3D" id="3.40.50.300">
    <property type="entry name" value="P-loop containing nucleotide triphosphate hydrolases"/>
    <property type="match status" value="1"/>
</dbReference>
<evidence type="ECO:0000259" key="4">
    <source>
        <dbReference type="Pfam" id="PF23559"/>
    </source>
</evidence>
<dbReference type="Pfam" id="PF00931">
    <property type="entry name" value="NB-ARC"/>
    <property type="match status" value="1"/>
</dbReference>